<dbReference type="Gene3D" id="3.20.20.140">
    <property type="entry name" value="Metal-dependent hydrolases"/>
    <property type="match status" value="1"/>
</dbReference>
<dbReference type="Pfam" id="PF07969">
    <property type="entry name" value="Amidohydro_3"/>
    <property type="match status" value="1"/>
</dbReference>
<reference evidence="2" key="1">
    <citation type="submission" date="2020-01" db="EMBL/GenBank/DDBJ databases">
        <authorList>
            <consortium name="DOE Joint Genome Institute"/>
            <person name="Haridas S."/>
            <person name="Albert R."/>
            <person name="Binder M."/>
            <person name="Bloem J."/>
            <person name="Labutti K."/>
            <person name="Salamov A."/>
            <person name="Andreopoulos B."/>
            <person name="Baker S.E."/>
            <person name="Barry K."/>
            <person name="Bills G."/>
            <person name="Bluhm B.H."/>
            <person name="Cannon C."/>
            <person name="Castanera R."/>
            <person name="Culley D.E."/>
            <person name="Daum C."/>
            <person name="Ezra D."/>
            <person name="Gonzalez J.B."/>
            <person name="Henrissat B."/>
            <person name="Kuo A."/>
            <person name="Liang C."/>
            <person name="Lipzen A."/>
            <person name="Lutzoni F."/>
            <person name="Magnuson J."/>
            <person name="Mondo S."/>
            <person name="Nolan M."/>
            <person name="Ohm R."/>
            <person name="Pangilinan J."/>
            <person name="Park H.-J."/>
            <person name="Ramirez L."/>
            <person name="Alfaro M."/>
            <person name="Sun H."/>
            <person name="Tritt A."/>
            <person name="Yoshinaga Y."/>
            <person name="Zwiers L.-H."/>
            <person name="Turgeon B.G."/>
            <person name="Goodwin S.B."/>
            <person name="Spatafora J.W."/>
            <person name="Crous P.W."/>
            <person name="Grigoriev I.V."/>
        </authorList>
    </citation>
    <scope>NUCLEOTIDE SEQUENCE</scope>
    <source>
        <strain evidence="2">IPT5</strain>
    </source>
</reference>
<dbReference type="InterPro" id="IPR032466">
    <property type="entry name" value="Metal_Hydrolase"/>
</dbReference>
<dbReference type="AlphaFoldDB" id="A0A6A7BKS7"/>
<dbReference type="PANTHER" id="PTHR22642">
    <property type="entry name" value="IMIDAZOLONEPROPIONASE"/>
    <property type="match status" value="1"/>
</dbReference>
<dbReference type="Gene3D" id="3.10.310.70">
    <property type="match status" value="1"/>
</dbReference>
<accession>A0A6A7BKS7</accession>
<keyword evidence="3" id="KW-1185">Reference proteome</keyword>
<dbReference type="OrthoDB" id="194468at2759"/>
<gene>
    <name evidence="2" type="ORF">T440DRAFT_513191</name>
</gene>
<sequence>MTSTRVPHNHNGSVAYINGKIYTIDPSSPWASAFIVSEDGLFTHVGTTDEIQSIAKQHYLVTVDLKGQFTMPGIHDAHMHLLFSGLGLTSEATIKMDATHLDIASKVKEGSCACEYINAYQDWVLAAAYNNQGFPDGVADRKYLDELYPDTPVAVHGGAAHSMLLNTVALQRAGYDIENEKDIHAGKFFRRADGSLTGEMAETAMTKAALAIPMPDHAHVKRVLKHAIHLAHKAGVTSTQEASSNTALLQALGEMEKEGSLKLDISTHIVYGCEWLGSESKDGLNQLLDTAEHFRSKHVDTRFVKIMLDGVPLAPLYTHSGLDEHGCPDHNMIVTPDVADAVLQFDKQGKTVKIHCTGQGSTRLALNAIEAARKANPRGPRHEIAHNSGVNDEDFKRYSPLNITAEMSPAELFVHPLTSSSAGLMHWNFPAFLDAGAHITIGSDWGAVPDPSLFSALANIVDVVGKGDRLRGGEALCKMLTLNGAMAVGREKETGSIEVGKKGNFILVDRDLSEGLFGGARVVRTYFEGGKVWDGEV</sequence>
<dbReference type="SUPFAM" id="SSF51338">
    <property type="entry name" value="Composite domain of metallo-dependent hydrolases"/>
    <property type="match status" value="1"/>
</dbReference>
<feature type="domain" description="Amidohydrolase 3" evidence="1">
    <location>
        <begin position="62"/>
        <end position="512"/>
    </location>
</feature>
<dbReference type="GO" id="GO:0016810">
    <property type="term" value="F:hydrolase activity, acting on carbon-nitrogen (but not peptide) bonds"/>
    <property type="evidence" value="ECO:0007669"/>
    <property type="project" value="InterPro"/>
</dbReference>
<proteinExistence type="predicted"/>
<dbReference type="SUPFAM" id="SSF51556">
    <property type="entry name" value="Metallo-dependent hydrolases"/>
    <property type="match status" value="1"/>
</dbReference>
<name>A0A6A7BKS7_9PLEO</name>
<dbReference type="InterPro" id="IPR013108">
    <property type="entry name" value="Amidohydro_3"/>
</dbReference>
<dbReference type="PANTHER" id="PTHR22642:SF2">
    <property type="entry name" value="PROTEIN LONG AFTER FAR-RED 3"/>
    <property type="match status" value="1"/>
</dbReference>
<dbReference type="Proteomes" id="UP000799423">
    <property type="component" value="Unassembled WGS sequence"/>
</dbReference>
<dbReference type="EMBL" id="MU006289">
    <property type="protein sequence ID" value="KAF2856101.1"/>
    <property type="molecule type" value="Genomic_DNA"/>
</dbReference>
<protein>
    <submittedName>
        <fullName evidence="2">Amidohydrolase-like protein 3</fullName>
    </submittedName>
</protein>
<dbReference type="InterPro" id="IPR011059">
    <property type="entry name" value="Metal-dep_hydrolase_composite"/>
</dbReference>
<organism evidence="2 3">
    <name type="scientific">Plenodomus tracheiphilus IPT5</name>
    <dbReference type="NCBI Taxonomy" id="1408161"/>
    <lineage>
        <taxon>Eukaryota</taxon>
        <taxon>Fungi</taxon>
        <taxon>Dikarya</taxon>
        <taxon>Ascomycota</taxon>
        <taxon>Pezizomycotina</taxon>
        <taxon>Dothideomycetes</taxon>
        <taxon>Pleosporomycetidae</taxon>
        <taxon>Pleosporales</taxon>
        <taxon>Pleosporineae</taxon>
        <taxon>Leptosphaeriaceae</taxon>
        <taxon>Plenodomus</taxon>
    </lineage>
</organism>
<dbReference type="Gene3D" id="2.30.40.10">
    <property type="entry name" value="Urease, subunit C, domain 1"/>
    <property type="match status" value="1"/>
</dbReference>
<evidence type="ECO:0000313" key="3">
    <source>
        <dbReference type="Proteomes" id="UP000799423"/>
    </source>
</evidence>
<evidence type="ECO:0000313" key="2">
    <source>
        <dbReference type="EMBL" id="KAF2856101.1"/>
    </source>
</evidence>
<evidence type="ECO:0000259" key="1">
    <source>
        <dbReference type="Pfam" id="PF07969"/>
    </source>
</evidence>